<accession>A0A5N6KIH4</accession>
<sequence>MWCMLYPFHSQLVNFSTRQRVKAGKRKLSPNSQIVSFSLSFSSTHSILPPSSVKGFIHLSEKTGTSLSPHLPDKINVCVASILHFHWVHCSLNKLASGHISTRCPSSVIGMDPWKKVVFANVIFISNEQSRSVYLYVRNPNPKIEIGS</sequence>
<comment type="caution">
    <text evidence="1">The sequence shown here is derived from an EMBL/GenBank/DDBJ whole genome shotgun (WGS) entry which is preliminary data.</text>
</comment>
<protein>
    <submittedName>
        <fullName evidence="1">Uncharacterized protein</fullName>
    </submittedName>
</protein>
<gene>
    <name evidence="1" type="ORF">EYC80_004887</name>
</gene>
<dbReference type="Proteomes" id="UP000326757">
    <property type="component" value="Unassembled WGS sequence"/>
</dbReference>
<reference evidence="1 2" key="1">
    <citation type="submission" date="2019-06" db="EMBL/GenBank/DDBJ databases">
        <title>Genome Sequence of the Brown Rot Fungal Pathogen Monilinia laxa.</title>
        <authorList>
            <person name="De Miccolis Angelini R.M."/>
            <person name="Landi L."/>
            <person name="Abate D."/>
            <person name="Pollastro S."/>
            <person name="Romanazzi G."/>
            <person name="Faretra F."/>
        </authorList>
    </citation>
    <scope>NUCLEOTIDE SEQUENCE [LARGE SCALE GENOMIC DNA]</scope>
    <source>
        <strain evidence="1 2">Mlax316</strain>
    </source>
</reference>
<evidence type="ECO:0000313" key="2">
    <source>
        <dbReference type="Proteomes" id="UP000326757"/>
    </source>
</evidence>
<dbReference type="EMBL" id="VIGI01000002">
    <property type="protein sequence ID" value="KAB8303468.1"/>
    <property type="molecule type" value="Genomic_DNA"/>
</dbReference>
<name>A0A5N6KIH4_MONLA</name>
<keyword evidence="2" id="KW-1185">Reference proteome</keyword>
<evidence type="ECO:0000313" key="1">
    <source>
        <dbReference type="EMBL" id="KAB8303468.1"/>
    </source>
</evidence>
<proteinExistence type="predicted"/>
<organism evidence="1 2">
    <name type="scientific">Monilinia laxa</name>
    <name type="common">Brown rot fungus</name>
    <name type="synonym">Sclerotinia laxa</name>
    <dbReference type="NCBI Taxonomy" id="61186"/>
    <lineage>
        <taxon>Eukaryota</taxon>
        <taxon>Fungi</taxon>
        <taxon>Dikarya</taxon>
        <taxon>Ascomycota</taxon>
        <taxon>Pezizomycotina</taxon>
        <taxon>Leotiomycetes</taxon>
        <taxon>Helotiales</taxon>
        <taxon>Sclerotiniaceae</taxon>
        <taxon>Monilinia</taxon>
    </lineage>
</organism>
<dbReference type="AlphaFoldDB" id="A0A5N6KIH4"/>